<gene>
    <name evidence="2" type="ORF">ACFSUC_08435</name>
</gene>
<dbReference type="PANTHER" id="PTHR36932:SF1">
    <property type="entry name" value="CAPSULAR POLYSACCHARIDE BIOSYNTHESIS PROTEIN"/>
    <property type="match status" value="1"/>
</dbReference>
<evidence type="ECO:0000313" key="2">
    <source>
        <dbReference type="EMBL" id="MFD2671630.1"/>
    </source>
</evidence>
<dbReference type="Proteomes" id="UP001597497">
    <property type="component" value="Unassembled WGS sequence"/>
</dbReference>
<keyword evidence="3" id="KW-1185">Reference proteome</keyword>
<protein>
    <submittedName>
        <fullName evidence="2">AMP-binding protein</fullName>
    </submittedName>
</protein>
<evidence type="ECO:0000313" key="3">
    <source>
        <dbReference type="Proteomes" id="UP001597497"/>
    </source>
</evidence>
<dbReference type="Pfam" id="PF00501">
    <property type="entry name" value="AMP-binding"/>
    <property type="match status" value="1"/>
</dbReference>
<proteinExistence type="predicted"/>
<reference evidence="3" key="1">
    <citation type="journal article" date="2019" name="Int. J. Syst. Evol. Microbiol.">
        <title>The Global Catalogue of Microorganisms (GCM) 10K type strain sequencing project: providing services to taxonomists for standard genome sequencing and annotation.</title>
        <authorList>
            <consortium name="The Broad Institute Genomics Platform"/>
            <consortium name="The Broad Institute Genome Sequencing Center for Infectious Disease"/>
            <person name="Wu L."/>
            <person name="Ma J."/>
        </authorList>
    </citation>
    <scope>NUCLEOTIDE SEQUENCE [LARGE SCALE GENOMIC DNA]</scope>
    <source>
        <strain evidence="3">KCTC 33676</strain>
    </source>
</reference>
<dbReference type="EMBL" id="JBHUMM010000014">
    <property type="protein sequence ID" value="MFD2671630.1"/>
    <property type="molecule type" value="Genomic_DNA"/>
</dbReference>
<organism evidence="2 3">
    <name type="scientific">Marinicrinis sediminis</name>
    <dbReference type="NCBI Taxonomy" id="1652465"/>
    <lineage>
        <taxon>Bacteria</taxon>
        <taxon>Bacillati</taxon>
        <taxon>Bacillota</taxon>
        <taxon>Bacilli</taxon>
        <taxon>Bacillales</taxon>
        <taxon>Paenibacillaceae</taxon>
    </lineage>
</organism>
<evidence type="ECO:0000259" key="1">
    <source>
        <dbReference type="Pfam" id="PF00501"/>
    </source>
</evidence>
<name>A0ABW5RA50_9BACL</name>
<feature type="domain" description="AMP-dependent synthetase/ligase" evidence="1">
    <location>
        <begin position="152"/>
        <end position="232"/>
    </location>
</feature>
<comment type="caution">
    <text evidence="2">The sequence shown here is derived from an EMBL/GenBank/DDBJ whole genome shotgun (WGS) entry which is preliminary data.</text>
</comment>
<dbReference type="InterPro" id="IPR053158">
    <property type="entry name" value="CapK_Type1_Caps_Biosynth"/>
</dbReference>
<dbReference type="SUPFAM" id="SSF56801">
    <property type="entry name" value="Acetyl-CoA synthetase-like"/>
    <property type="match status" value="1"/>
</dbReference>
<dbReference type="InterPro" id="IPR000873">
    <property type="entry name" value="AMP-dep_synth/lig_dom"/>
</dbReference>
<dbReference type="InterPro" id="IPR042099">
    <property type="entry name" value="ANL_N_sf"/>
</dbReference>
<accession>A0ABW5RA50</accession>
<dbReference type="PANTHER" id="PTHR36932">
    <property type="entry name" value="CAPSULAR POLYSACCHARIDE BIOSYNTHESIS PROTEIN"/>
    <property type="match status" value="1"/>
</dbReference>
<dbReference type="Gene3D" id="3.40.50.12780">
    <property type="entry name" value="N-terminal domain of ligase-like"/>
    <property type="match status" value="1"/>
</dbReference>
<sequence>MSPNHDEQVDKQIDRKIRQACQAFPWLQQLLEQEGQVNLNQPLQASDLIRCPWLTAERLQPYYEGDFSHLGTYVYRTSGTSGGKRKAIWYSESDEEQYIAIKTKLFRSLVKDFGHRRVTADMGTGHAAYTSTVIFKALGMEVDAIDYTWPVQAHIDRLQAFKPTLLYTMPSILERLADHLENPQELGLKQILLVGEMASPAWQQRMAERFGLPAMSIQDTYGSIEIGTIAYYDHRTGRYQIVEGIFAEGLSASGAGEELAQLGPDEQILVLTSWVRDAFPALRFVTYDVVRDLRTEWRDGRWVQSFSAIVKRVGPELKHGEKISLYDIERVIYRHLKEATIRVKMVQRQLQVHVRCHPLSEEEVTAIQTDLHACMPEIGAMIQGGLLGSIELIQSHPGDGMDADGQGPVKGKKIYYD</sequence>
<dbReference type="RefSeq" id="WP_379929105.1">
    <property type="nucleotide sequence ID" value="NZ_JBHUMM010000014.1"/>
</dbReference>